<evidence type="ECO:0000256" key="1">
    <source>
        <dbReference type="ARBA" id="ARBA00023277"/>
    </source>
</evidence>
<feature type="chain" id="PRO_5047422600" evidence="5">
    <location>
        <begin position="21"/>
        <end position="200"/>
    </location>
</feature>
<keyword evidence="3" id="KW-0624">Polysaccharide degradation</keyword>
<evidence type="ECO:0000259" key="6">
    <source>
        <dbReference type="PROSITE" id="PS50853"/>
    </source>
</evidence>
<protein>
    <submittedName>
        <fullName evidence="8">Cellulose binding domain-containing protein</fullName>
    </submittedName>
</protein>
<dbReference type="Pfam" id="PF00041">
    <property type="entry name" value="fn3"/>
    <property type="match status" value="1"/>
</dbReference>
<dbReference type="Pfam" id="PF00553">
    <property type="entry name" value="CBM_2"/>
    <property type="match status" value="1"/>
</dbReference>
<comment type="caution">
    <text evidence="8">The sequence shown here is derived from an EMBL/GenBank/DDBJ whole genome shotgun (WGS) entry which is preliminary data.</text>
</comment>
<dbReference type="SMART" id="SM00637">
    <property type="entry name" value="CBD_II"/>
    <property type="match status" value="1"/>
</dbReference>
<feature type="signal peptide" evidence="5">
    <location>
        <begin position="1"/>
        <end position="20"/>
    </location>
</feature>
<proteinExistence type="predicted"/>
<feature type="domain" description="Fibronectin type-III" evidence="6">
    <location>
        <begin position="139"/>
        <end position="200"/>
    </location>
</feature>
<keyword evidence="1" id="KW-0119">Carbohydrate metabolism</keyword>
<evidence type="ECO:0000259" key="7">
    <source>
        <dbReference type="PROSITE" id="PS51173"/>
    </source>
</evidence>
<dbReference type="InterPro" id="IPR012291">
    <property type="entry name" value="CBM2_carb-bd_dom_sf"/>
</dbReference>
<dbReference type="SUPFAM" id="SSF49265">
    <property type="entry name" value="Fibronectin type III"/>
    <property type="match status" value="1"/>
</dbReference>
<feature type="non-terminal residue" evidence="8">
    <location>
        <position position="1"/>
    </location>
</feature>
<evidence type="ECO:0000256" key="4">
    <source>
        <dbReference type="SAM" id="MobiDB-lite"/>
    </source>
</evidence>
<reference evidence="9" key="1">
    <citation type="journal article" date="2019" name="Int. J. Syst. Evol. Microbiol.">
        <title>The Global Catalogue of Microorganisms (GCM) 10K type strain sequencing project: providing services to taxonomists for standard genome sequencing and annotation.</title>
        <authorList>
            <consortium name="The Broad Institute Genomics Platform"/>
            <consortium name="The Broad Institute Genome Sequencing Center for Infectious Disease"/>
            <person name="Wu L."/>
            <person name="Ma J."/>
        </authorList>
    </citation>
    <scope>NUCLEOTIDE SEQUENCE [LARGE SCALE GENOMIC DNA]</scope>
    <source>
        <strain evidence="9">CCUG 63369</strain>
    </source>
</reference>
<organism evidence="8 9">
    <name type="scientific">Streptomonospora algeriensis</name>
    <dbReference type="NCBI Taxonomy" id="995084"/>
    <lineage>
        <taxon>Bacteria</taxon>
        <taxon>Bacillati</taxon>
        <taxon>Actinomycetota</taxon>
        <taxon>Actinomycetes</taxon>
        <taxon>Streptosporangiales</taxon>
        <taxon>Nocardiopsidaceae</taxon>
        <taxon>Streptomonospora</taxon>
    </lineage>
</organism>
<feature type="non-terminal residue" evidence="8">
    <location>
        <position position="200"/>
    </location>
</feature>
<sequence>ALAAAVAASPLFAAPAAADAADITVVYTEGQTWETGYSGQFTIINDGGTALQDWTLEFSLPDGAAVSSIWNAEIAESGGTYTVTPPTWGAPVPAGGSYGIGFNGSFSGGVTATEPETCTLDDAPCSGGAPSEDTEAPSVPGGLQATDRSADSVTLSWDAATDDVGVAGYEVLRGGEVATATTGTATTTTLGGLQADTEYT</sequence>
<feature type="domain" description="CBM2" evidence="7">
    <location>
        <begin position="14"/>
        <end position="128"/>
    </location>
</feature>
<dbReference type="InterPro" id="IPR036116">
    <property type="entry name" value="FN3_sf"/>
</dbReference>
<gene>
    <name evidence="8" type="ORF">ACFQZU_23780</name>
</gene>
<evidence type="ECO:0000256" key="3">
    <source>
        <dbReference type="ARBA" id="ARBA00023326"/>
    </source>
</evidence>
<dbReference type="CDD" id="cd00063">
    <property type="entry name" value="FN3"/>
    <property type="match status" value="1"/>
</dbReference>
<dbReference type="InterPro" id="IPR003961">
    <property type="entry name" value="FN3_dom"/>
</dbReference>
<evidence type="ECO:0000256" key="5">
    <source>
        <dbReference type="SAM" id="SignalP"/>
    </source>
</evidence>
<dbReference type="InterPro" id="IPR001919">
    <property type="entry name" value="CBD2"/>
</dbReference>
<accession>A0ABW3BML7</accession>
<feature type="region of interest" description="Disordered" evidence="4">
    <location>
        <begin position="121"/>
        <end position="149"/>
    </location>
</feature>
<dbReference type="Gene3D" id="2.60.40.290">
    <property type="match status" value="1"/>
</dbReference>
<dbReference type="Proteomes" id="UP001596956">
    <property type="component" value="Unassembled WGS sequence"/>
</dbReference>
<name>A0ABW3BML7_9ACTN</name>
<dbReference type="PROSITE" id="PS50853">
    <property type="entry name" value="FN3"/>
    <property type="match status" value="1"/>
</dbReference>
<dbReference type="PROSITE" id="PS51173">
    <property type="entry name" value="CBM2"/>
    <property type="match status" value="1"/>
</dbReference>
<dbReference type="SUPFAM" id="SSF49384">
    <property type="entry name" value="Carbohydrate-binding domain"/>
    <property type="match status" value="1"/>
</dbReference>
<evidence type="ECO:0000313" key="9">
    <source>
        <dbReference type="Proteomes" id="UP001596956"/>
    </source>
</evidence>
<dbReference type="Gene3D" id="2.60.40.10">
    <property type="entry name" value="Immunoglobulins"/>
    <property type="match status" value="1"/>
</dbReference>
<dbReference type="InterPro" id="IPR013783">
    <property type="entry name" value="Ig-like_fold"/>
</dbReference>
<dbReference type="EMBL" id="JBHTHR010001549">
    <property type="protein sequence ID" value="MFD0804316.1"/>
    <property type="molecule type" value="Genomic_DNA"/>
</dbReference>
<keyword evidence="9" id="KW-1185">Reference proteome</keyword>
<evidence type="ECO:0000256" key="2">
    <source>
        <dbReference type="ARBA" id="ARBA00023295"/>
    </source>
</evidence>
<evidence type="ECO:0000313" key="8">
    <source>
        <dbReference type="EMBL" id="MFD0804316.1"/>
    </source>
</evidence>
<keyword evidence="2" id="KW-0378">Hydrolase</keyword>
<dbReference type="InterPro" id="IPR008965">
    <property type="entry name" value="CBM2/CBM3_carb-bd_dom_sf"/>
</dbReference>
<keyword evidence="5" id="KW-0732">Signal</keyword>
<keyword evidence="2" id="KW-0326">Glycosidase</keyword>